<organism evidence="4 5">
    <name type="scientific">Marinobacterium lacunae</name>
    <dbReference type="NCBI Taxonomy" id="1232683"/>
    <lineage>
        <taxon>Bacteria</taxon>
        <taxon>Pseudomonadati</taxon>
        <taxon>Pseudomonadota</taxon>
        <taxon>Gammaproteobacteria</taxon>
        <taxon>Oceanospirillales</taxon>
        <taxon>Oceanospirillaceae</taxon>
        <taxon>Marinobacterium</taxon>
    </lineage>
</organism>
<dbReference type="InterPro" id="IPR037026">
    <property type="entry name" value="Vgr_OB-fold_dom_sf"/>
</dbReference>
<sequence>MTYRGSGLRFHFKADTKSDDSFNLLSFSFSEHLSSLFEGKLTLLSRRDDLEAEDLVDGAGAISLWQDGAYLRSFHGVISGFTRGDSGYHHTRYELTLVPAFARLMLRRNSRIFQTQSLISIVSTLLDEMGIRDYAFKCDSRYETEQREYCVQYRESDFAFIARLAAEAGLFWYFEHSEDRHTLVFCDSTSKLPALSQPFVYNATSGGQSETPFVSRFSFNKQLAPGSVELKDYSFKNPAYSFLNRDIGQQLEHHQSNAAQLYQHYDYPGRYKSDNQGRLLTVARLHALRSGSETAQAFSNQMAAASGYKIHLTDHPETAFNRDWLLVAVTHTGEQGAAAEEANSTTATTYQNTLHLIEGHMPWQSLKWEPPKVDGPQIATVVGPDDEEIYCDEYGRVKIQFPWDRYGHSDDQSSCWVRVSQGWAGGQYGVMAIPRIGHEVIVSFLEGDPDQPIITGRTYHAVNKPPYPLPASKTVTVLRTDTHKGDGFNELRFEDEVDKEEIYVRAQKNMSIHVLNSKDERVEYNRSTSIGHDETLVVANDRKVTVEGDQDHKTTGAYRGRVDQDHLYSIGGDWAQRVAGAIGLSADGDITLKSGSKITLQVGGSFVTVHGGGVDIKGSAINLNSGGSPGGLPMPANAAVLKAAAGEGAAFVAHCPAAEGL</sequence>
<reference evidence="4 5" key="1">
    <citation type="submission" date="2014-04" db="EMBL/GenBank/DDBJ databases">
        <title>Marinobacterium kochiensis sp. nov., isolated from sediment sample collected from Kochi backwaters in Kerala, India.</title>
        <authorList>
            <person name="Singh A."/>
            <person name="Pinnaka A.K."/>
        </authorList>
    </citation>
    <scope>NUCLEOTIDE SEQUENCE [LARGE SCALE GENOMIC DNA]</scope>
    <source>
        <strain evidence="4 5">AK27</strain>
    </source>
</reference>
<name>A0A081G3A5_9GAMM</name>
<dbReference type="SUPFAM" id="SSF69349">
    <property type="entry name" value="Phage fibre proteins"/>
    <property type="match status" value="1"/>
</dbReference>
<dbReference type="InterPro" id="IPR006533">
    <property type="entry name" value="T6SS_Vgr_RhsGE"/>
</dbReference>
<dbReference type="Proteomes" id="UP000028252">
    <property type="component" value="Unassembled WGS sequence"/>
</dbReference>
<dbReference type="PATRIC" id="fig|1232683.4.peg.212"/>
<evidence type="ECO:0000313" key="5">
    <source>
        <dbReference type="Proteomes" id="UP000028252"/>
    </source>
</evidence>
<dbReference type="EMBL" id="JMQN01000011">
    <property type="protein sequence ID" value="KEA65260.1"/>
    <property type="molecule type" value="Genomic_DNA"/>
</dbReference>
<accession>A0A081G3A5</accession>
<evidence type="ECO:0000313" key="4">
    <source>
        <dbReference type="EMBL" id="KEA65260.1"/>
    </source>
</evidence>
<dbReference type="eggNOG" id="COG3501">
    <property type="taxonomic scope" value="Bacteria"/>
</dbReference>
<dbReference type="InterPro" id="IPR054030">
    <property type="entry name" value="Gp5_Vgr_C"/>
</dbReference>
<dbReference type="SUPFAM" id="SSF69279">
    <property type="entry name" value="Phage tail proteins"/>
    <property type="match status" value="2"/>
</dbReference>
<comment type="caution">
    <text evidence="4">The sequence shown here is derived from an EMBL/GenBank/DDBJ whole genome shotgun (WGS) entry which is preliminary data.</text>
</comment>
<dbReference type="Pfam" id="PF05954">
    <property type="entry name" value="Phage_GPD"/>
    <property type="match status" value="1"/>
</dbReference>
<dbReference type="PANTHER" id="PTHR32305">
    <property type="match status" value="1"/>
</dbReference>
<dbReference type="Gene3D" id="2.30.110.50">
    <property type="match status" value="1"/>
</dbReference>
<proteinExistence type="inferred from homology"/>
<evidence type="ECO:0000259" key="2">
    <source>
        <dbReference type="Pfam" id="PF04717"/>
    </source>
</evidence>
<feature type="domain" description="Gp5/Type VI secretion system Vgr protein OB-fold" evidence="2">
    <location>
        <begin position="392"/>
        <end position="459"/>
    </location>
</feature>
<dbReference type="OrthoDB" id="9762420at2"/>
<dbReference type="InterPro" id="IPR050708">
    <property type="entry name" value="T6SS_VgrG/RHS"/>
</dbReference>
<dbReference type="Gene3D" id="2.40.50.230">
    <property type="entry name" value="Gp5 N-terminal domain"/>
    <property type="match status" value="1"/>
</dbReference>
<dbReference type="SUPFAM" id="SSF69255">
    <property type="entry name" value="gp5 N-terminal domain-like"/>
    <property type="match status" value="1"/>
</dbReference>
<feature type="domain" description="Gp5/Type VI secretion system Vgr C-terminal trimerisation" evidence="3">
    <location>
        <begin position="477"/>
        <end position="579"/>
    </location>
</feature>
<protein>
    <submittedName>
        <fullName evidence="4">VgrG-3 protein</fullName>
    </submittedName>
</protein>
<dbReference type="InterPro" id="IPR017847">
    <property type="entry name" value="T6SS_RhsGE_Vgr_subset"/>
</dbReference>
<dbReference type="PANTHER" id="PTHR32305:SF11">
    <property type="entry name" value="TYPE VI SECRETION SYSTEM SPIKE PROTEIN VGRG3"/>
    <property type="match status" value="1"/>
</dbReference>
<evidence type="ECO:0000256" key="1">
    <source>
        <dbReference type="ARBA" id="ARBA00005558"/>
    </source>
</evidence>
<dbReference type="NCBIfam" id="TIGR03361">
    <property type="entry name" value="VI_Rhs_Vgr"/>
    <property type="match status" value="1"/>
</dbReference>
<dbReference type="AlphaFoldDB" id="A0A081G3A5"/>
<dbReference type="Pfam" id="PF04717">
    <property type="entry name" value="Phage_base_V"/>
    <property type="match status" value="1"/>
</dbReference>
<dbReference type="STRING" id="1232683.ADIMK_0217"/>
<dbReference type="NCBIfam" id="TIGR01646">
    <property type="entry name" value="vgr_GE"/>
    <property type="match status" value="1"/>
</dbReference>
<evidence type="ECO:0000259" key="3">
    <source>
        <dbReference type="Pfam" id="PF22178"/>
    </source>
</evidence>
<gene>
    <name evidence="4" type="ORF">ADIMK_0217</name>
</gene>
<dbReference type="Gene3D" id="4.10.220.110">
    <property type="match status" value="1"/>
</dbReference>
<comment type="similarity">
    <text evidence="1">Belongs to the VgrG protein family.</text>
</comment>
<dbReference type="InterPro" id="IPR006531">
    <property type="entry name" value="Gp5/Vgr_OB"/>
</dbReference>
<dbReference type="RefSeq" id="WP_036182638.1">
    <property type="nucleotide sequence ID" value="NZ_JMQN01000011.1"/>
</dbReference>
<keyword evidence="5" id="KW-1185">Reference proteome</keyword>
<dbReference type="Gene3D" id="3.55.50.10">
    <property type="entry name" value="Baseplate protein-like domains"/>
    <property type="match status" value="1"/>
</dbReference>
<dbReference type="Pfam" id="PF22178">
    <property type="entry name" value="Gp5_trimer_C"/>
    <property type="match status" value="1"/>
</dbReference>